<feature type="transmembrane region" description="Helical" evidence="1">
    <location>
        <begin position="88"/>
        <end position="121"/>
    </location>
</feature>
<dbReference type="OrthoDB" id="9811720at2"/>
<dbReference type="KEGG" id="hadh:FRZ61_06440"/>
<dbReference type="Pfam" id="PF04982">
    <property type="entry name" value="TM_HPP"/>
    <property type="match status" value="1"/>
</dbReference>
<evidence type="ECO:0000256" key="1">
    <source>
        <dbReference type="SAM" id="Phobius"/>
    </source>
</evidence>
<dbReference type="EMBL" id="CP042582">
    <property type="protein sequence ID" value="QEX20725.1"/>
    <property type="molecule type" value="Genomic_DNA"/>
</dbReference>
<keyword evidence="4" id="KW-1185">Reference proteome</keyword>
<sequence length="179" mass="18736">MPSPEDQARSTRLDLWRAPVVALLRSRPWRQAALAALGGFIAIAALAQLTDHLHTLLLIAPFGASCVLVFAVPASPLAQPRNLIGGHLLSSLAGLVILAALGDGPWALGLGVALAILLMVLSETVHPPAGADPIVIISTQAAWPFLLAPVLAGTLIIFGIATLYHRHVSRLPYPASKPK</sequence>
<proteinExistence type="predicted"/>
<feature type="domain" description="HPP transmembrane region" evidence="2">
    <location>
        <begin position="27"/>
        <end position="174"/>
    </location>
</feature>
<evidence type="ECO:0000259" key="2">
    <source>
        <dbReference type="Pfam" id="PF04982"/>
    </source>
</evidence>
<accession>A0A5J6MVH0</accession>
<protein>
    <recommendedName>
        <fullName evidence="2">HPP transmembrane region domain-containing protein</fullName>
    </recommendedName>
</protein>
<dbReference type="RefSeq" id="WP_151114949.1">
    <property type="nucleotide sequence ID" value="NZ_CP042582.1"/>
</dbReference>
<dbReference type="AlphaFoldDB" id="A0A5J6MVH0"/>
<dbReference type="PANTHER" id="PTHR33741:SF5">
    <property type="entry name" value="TRANSMEMBRANE PROTEIN DDB_G0269096-RELATED"/>
    <property type="match status" value="1"/>
</dbReference>
<dbReference type="PANTHER" id="PTHR33741">
    <property type="entry name" value="TRANSMEMBRANE PROTEIN DDB_G0269096-RELATED"/>
    <property type="match status" value="1"/>
</dbReference>
<keyword evidence="1" id="KW-0812">Transmembrane</keyword>
<dbReference type="InterPro" id="IPR058581">
    <property type="entry name" value="TM_HPP"/>
</dbReference>
<name>A0A5J6MVH0_9PROT</name>
<dbReference type="InterPro" id="IPR007065">
    <property type="entry name" value="HPP"/>
</dbReference>
<keyword evidence="1" id="KW-0472">Membrane</keyword>
<feature type="transmembrane region" description="Helical" evidence="1">
    <location>
        <begin position="56"/>
        <end position="76"/>
    </location>
</feature>
<reference evidence="3 4" key="1">
    <citation type="submission" date="2019-08" db="EMBL/GenBank/DDBJ databases">
        <title>Hyperibacter terrae gen. nov., sp. nov. and Hyperibacter viscosus sp. nov., two new members in the family Rhodospirillaceae isolated from the rhizosphere of Hypericum perforatum.</title>
        <authorList>
            <person name="Noviana Z."/>
        </authorList>
    </citation>
    <scope>NUCLEOTIDE SEQUENCE [LARGE SCALE GENOMIC DNA]</scope>
    <source>
        <strain evidence="3 4">R5959</strain>
    </source>
</reference>
<evidence type="ECO:0000313" key="4">
    <source>
        <dbReference type="Proteomes" id="UP000325797"/>
    </source>
</evidence>
<gene>
    <name evidence="3" type="ORF">FRZ61_06440</name>
</gene>
<feature type="transmembrane region" description="Helical" evidence="1">
    <location>
        <begin position="32"/>
        <end position="50"/>
    </location>
</feature>
<dbReference type="Proteomes" id="UP000325797">
    <property type="component" value="Chromosome"/>
</dbReference>
<keyword evidence="1" id="KW-1133">Transmembrane helix</keyword>
<organism evidence="3 4">
    <name type="scientific">Hypericibacter adhaerens</name>
    <dbReference type="NCBI Taxonomy" id="2602016"/>
    <lineage>
        <taxon>Bacteria</taxon>
        <taxon>Pseudomonadati</taxon>
        <taxon>Pseudomonadota</taxon>
        <taxon>Alphaproteobacteria</taxon>
        <taxon>Rhodospirillales</taxon>
        <taxon>Dongiaceae</taxon>
        <taxon>Hypericibacter</taxon>
    </lineage>
</organism>
<evidence type="ECO:0000313" key="3">
    <source>
        <dbReference type="EMBL" id="QEX20725.1"/>
    </source>
</evidence>
<feature type="transmembrane region" description="Helical" evidence="1">
    <location>
        <begin position="141"/>
        <end position="164"/>
    </location>
</feature>